<dbReference type="SUPFAM" id="SSF50341">
    <property type="entry name" value="CheW-like"/>
    <property type="match status" value="1"/>
</dbReference>
<evidence type="ECO:0000313" key="2">
    <source>
        <dbReference type="EMBL" id="WGK68145.1"/>
    </source>
</evidence>
<accession>A0ABY8MFM4</accession>
<dbReference type="PROSITE" id="PS50851">
    <property type="entry name" value="CHEW"/>
    <property type="match status" value="1"/>
</dbReference>
<dbReference type="Pfam" id="PF01584">
    <property type="entry name" value="CheW"/>
    <property type="match status" value="1"/>
</dbReference>
<evidence type="ECO:0000313" key="3">
    <source>
        <dbReference type="Proteomes" id="UP001228690"/>
    </source>
</evidence>
<dbReference type="PANTHER" id="PTHR22617">
    <property type="entry name" value="CHEMOTAXIS SENSOR HISTIDINE KINASE-RELATED"/>
    <property type="match status" value="1"/>
</dbReference>
<dbReference type="Gene3D" id="2.40.50.180">
    <property type="entry name" value="CheA-289, Domain 4"/>
    <property type="match status" value="1"/>
</dbReference>
<dbReference type="InterPro" id="IPR039315">
    <property type="entry name" value="CheW"/>
</dbReference>
<protein>
    <submittedName>
        <fullName evidence="2">Chemotaxis protein CheW</fullName>
    </submittedName>
</protein>
<name>A0ABY8MFM4_9SPIO</name>
<reference evidence="2 3" key="1">
    <citation type="submission" date="2023-04" db="EMBL/GenBank/DDBJ databases">
        <title>Spirochaete genome identified in red abalone sample constitutes a novel genus.</title>
        <authorList>
            <person name="Sharma S.P."/>
            <person name="Purcell C.M."/>
            <person name="Hyde J.R."/>
            <person name="Severin A.J."/>
        </authorList>
    </citation>
    <scope>NUCLEOTIDE SEQUENCE [LARGE SCALE GENOMIC DNA]</scope>
    <source>
        <strain evidence="2 3">SP-2023</strain>
    </source>
</reference>
<dbReference type="RefSeq" id="WP_326926312.1">
    <property type="nucleotide sequence ID" value="NZ_CP123443.1"/>
</dbReference>
<dbReference type="Gene3D" id="2.30.30.40">
    <property type="entry name" value="SH3 Domains"/>
    <property type="match status" value="1"/>
</dbReference>
<gene>
    <name evidence="2" type="ORF">P0082_06570</name>
</gene>
<dbReference type="InterPro" id="IPR002545">
    <property type="entry name" value="CheW-lke_dom"/>
</dbReference>
<sequence length="165" mass="18761">MSRMAGEQVQLVTFQLGSEYYGIDTQYVKEIHGVEAVRAMPNTPNYIEGILNLRREVIPIISLHKRFGIMPAQLSEEECLLSGFIILKISQVLVGIVIDKVDRVIRYNKSEVQPPPQIISGISGEYVHGVVHEDQHYLILLDIISLFGKDEFMKHIMRLSEKNAL</sequence>
<dbReference type="InterPro" id="IPR036061">
    <property type="entry name" value="CheW-like_dom_sf"/>
</dbReference>
<proteinExistence type="predicted"/>
<organism evidence="2 3">
    <name type="scientific">Candidatus Haliotispira prima</name>
    <dbReference type="NCBI Taxonomy" id="3034016"/>
    <lineage>
        <taxon>Bacteria</taxon>
        <taxon>Pseudomonadati</taxon>
        <taxon>Spirochaetota</taxon>
        <taxon>Spirochaetia</taxon>
        <taxon>Spirochaetales</taxon>
        <taxon>Spirochaetaceae</taxon>
        <taxon>Candidatus Haliotispira</taxon>
    </lineage>
</organism>
<feature type="domain" description="CheW-like" evidence="1">
    <location>
        <begin position="8"/>
        <end position="152"/>
    </location>
</feature>
<dbReference type="EMBL" id="CP123443">
    <property type="protein sequence ID" value="WGK68145.1"/>
    <property type="molecule type" value="Genomic_DNA"/>
</dbReference>
<evidence type="ECO:0000259" key="1">
    <source>
        <dbReference type="PROSITE" id="PS50851"/>
    </source>
</evidence>
<keyword evidence="3" id="KW-1185">Reference proteome</keyword>
<dbReference type="Proteomes" id="UP001228690">
    <property type="component" value="Chromosome"/>
</dbReference>
<dbReference type="PANTHER" id="PTHR22617:SF23">
    <property type="entry name" value="CHEMOTAXIS PROTEIN CHEW"/>
    <property type="match status" value="1"/>
</dbReference>
<dbReference type="SMART" id="SM00260">
    <property type="entry name" value="CheW"/>
    <property type="match status" value="1"/>
</dbReference>